<organism evidence="7">
    <name type="scientific">Cyanothece sp. (strain PCC 7425 / ATCC 29141)</name>
    <dbReference type="NCBI Taxonomy" id="395961"/>
    <lineage>
        <taxon>Bacteria</taxon>
        <taxon>Bacillati</taxon>
        <taxon>Cyanobacteriota</taxon>
        <taxon>Cyanophyceae</taxon>
        <taxon>Gomontiellales</taxon>
        <taxon>Cyanothecaceae</taxon>
        <taxon>Cyanothece</taxon>
    </lineage>
</organism>
<proteinExistence type="inferred from homology"/>
<dbReference type="PANTHER" id="PTHR21716:SF66">
    <property type="entry name" value="TRANSPORT PROTEIN SLL0063-RELATED"/>
    <property type="match status" value="1"/>
</dbReference>
<dbReference type="GO" id="GO:0016020">
    <property type="term" value="C:membrane"/>
    <property type="evidence" value="ECO:0007669"/>
    <property type="project" value="UniProtKB-SubCell"/>
</dbReference>
<feature type="transmembrane region" description="Helical" evidence="6">
    <location>
        <begin position="249"/>
        <end position="275"/>
    </location>
</feature>
<evidence type="ECO:0000256" key="1">
    <source>
        <dbReference type="ARBA" id="ARBA00004141"/>
    </source>
</evidence>
<evidence type="ECO:0000256" key="6">
    <source>
        <dbReference type="SAM" id="Phobius"/>
    </source>
</evidence>
<feature type="transmembrane region" description="Helical" evidence="6">
    <location>
        <begin position="84"/>
        <end position="108"/>
    </location>
</feature>
<protein>
    <recommendedName>
        <fullName evidence="8">Permease</fullName>
    </recommendedName>
</protein>
<reference evidence="7" key="1">
    <citation type="submission" date="2009-01" db="EMBL/GenBank/DDBJ databases">
        <title>Complete sequence of chromosome Cyanothece sp. PCC 7425.</title>
        <authorList>
            <consortium name="US DOE Joint Genome Institute"/>
            <person name="Lucas S."/>
            <person name="Copeland A."/>
            <person name="Lapidus A."/>
            <person name="Glavina del Rio T."/>
            <person name="Dalin E."/>
            <person name="Tice H."/>
            <person name="Bruce D."/>
            <person name="Goodwin L."/>
            <person name="Pitluck S."/>
            <person name="Sims D."/>
            <person name="Meineke L."/>
            <person name="Brettin T."/>
            <person name="Detter J.C."/>
            <person name="Han C."/>
            <person name="Larimer F."/>
            <person name="Land M."/>
            <person name="Hauser L."/>
            <person name="Kyrpides N."/>
            <person name="Ovchinnikova G."/>
            <person name="Liberton M."/>
            <person name="Stoeckel J."/>
            <person name="Banerjee A."/>
            <person name="Singh A."/>
            <person name="Page L."/>
            <person name="Sato H."/>
            <person name="Zhao L."/>
            <person name="Sherman L."/>
            <person name="Pakrasi H."/>
            <person name="Richardson P."/>
        </authorList>
    </citation>
    <scope>NUCLEOTIDE SEQUENCE</scope>
    <source>
        <strain evidence="7">PCC 7425</strain>
    </source>
</reference>
<feature type="transmembrane region" description="Helical" evidence="6">
    <location>
        <begin position="30"/>
        <end position="48"/>
    </location>
</feature>
<dbReference type="STRING" id="395961.Cyan7425_2702"/>
<dbReference type="GO" id="GO:0055085">
    <property type="term" value="P:transmembrane transport"/>
    <property type="evidence" value="ECO:0007669"/>
    <property type="project" value="TreeGrafter"/>
</dbReference>
<dbReference type="PANTHER" id="PTHR21716">
    <property type="entry name" value="TRANSMEMBRANE PROTEIN"/>
    <property type="match status" value="1"/>
</dbReference>
<dbReference type="AlphaFoldDB" id="B8HJU6"/>
<dbReference type="Pfam" id="PF01594">
    <property type="entry name" value="AI-2E_transport"/>
    <property type="match status" value="1"/>
</dbReference>
<dbReference type="InterPro" id="IPR002549">
    <property type="entry name" value="AI-2E-like"/>
</dbReference>
<accession>B8HJU6</accession>
<feature type="transmembrane region" description="Helical" evidence="6">
    <location>
        <begin position="226"/>
        <end position="243"/>
    </location>
</feature>
<evidence type="ECO:0000313" key="7">
    <source>
        <dbReference type="EMBL" id="ACL45049.1"/>
    </source>
</evidence>
<dbReference type="EMBL" id="CP001344">
    <property type="protein sequence ID" value="ACL45049.1"/>
    <property type="molecule type" value="Genomic_DNA"/>
</dbReference>
<gene>
    <name evidence="7" type="ordered locus">Cyan7425_2702</name>
</gene>
<dbReference type="OrthoDB" id="464097at2"/>
<evidence type="ECO:0000256" key="4">
    <source>
        <dbReference type="ARBA" id="ARBA00022989"/>
    </source>
</evidence>
<sequence>MDRQITQDDRKEDDKTESNGTFWQRISTNALVRFLLFAAVGWVLVQLINHFQYVIFVFAFAAILAILLNYPVQYLKGFLPRRFALGIVVLLSLAAIFFLALGIGVTIADQLQDIAATLTQTITSLQTPLNQVQAFLNQRNISLDLSPLQQQLQSLVFNGASWLVSYIPTLLGSYVTLIIVLVITFFMLIDEGNLWQFILRLVPQAQRDRFDRSVHRSFQGFIRGQLLISFLLGLATYIVFVIFRLPFALVLSMVVAVFDLIPGIGATLGVTLACLIVLLQSGWWVALQVLAICVILQQLQDNLLAPRIMQSTVRLHPLVVFFALLVGTQIAGLLGVFLAVPVAGAIVSFLQIEELQAA</sequence>
<evidence type="ECO:0000256" key="3">
    <source>
        <dbReference type="ARBA" id="ARBA00022692"/>
    </source>
</evidence>
<dbReference type="HOGENOM" id="CLU_031275_8_1_3"/>
<comment type="similarity">
    <text evidence="2">Belongs to the autoinducer-2 exporter (AI-2E) (TC 2.A.86) family.</text>
</comment>
<comment type="subcellular location">
    <subcellularLocation>
        <location evidence="1">Membrane</location>
        <topology evidence="1">Multi-pass membrane protein</topology>
    </subcellularLocation>
</comment>
<name>B8HJU6_CYAP4</name>
<feature type="transmembrane region" description="Helical" evidence="6">
    <location>
        <begin position="166"/>
        <end position="189"/>
    </location>
</feature>
<dbReference type="eggNOG" id="COG0628">
    <property type="taxonomic scope" value="Bacteria"/>
</dbReference>
<keyword evidence="5 6" id="KW-0472">Membrane</keyword>
<keyword evidence="4 6" id="KW-1133">Transmembrane helix</keyword>
<evidence type="ECO:0008006" key="8">
    <source>
        <dbReference type="Google" id="ProtNLM"/>
    </source>
</evidence>
<evidence type="ECO:0000256" key="5">
    <source>
        <dbReference type="ARBA" id="ARBA00023136"/>
    </source>
</evidence>
<feature type="transmembrane region" description="Helical" evidence="6">
    <location>
        <begin position="54"/>
        <end position="72"/>
    </location>
</feature>
<keyword evidence="3 6" id="KW-0812">Transmembrane</keyword>
<dbReference type="KEGG" id="cyn:Cyan7425_2702"/>
<feature type="transmembrane region" description="Helical" evidence="6">
    <location>
        <begin position="319"/>
        <end position="350"/>
    </location>
</feature>
<evidence type="ECO:0000256" key="2">
    <source>
        <dbReference type="ARBA" id="ARBA00009773"/>
    </source>
</evidence>